<dbReference type="SUPFAM" id="SSF51419">
    <property type="entry name" value="PLP-binding barrel"/>
    <property type="match status" value="1"/>
</dbReference>
<dbReference type="Gene3D" id="3.20.20.10">
    <property type="entry name" value="Alanine racemase"/>
    <property type="match status" value="1"/>
</dbReference>
<protein>
    <submittedName>
        <fullName evidence="1">D-serine deaminase-like pyridoxal phosphate-dependent protein</fullName>
    </submittedName>
</protein>
<reference evidence="1" key="1">
    <citation type="submission" date="2023-07" db="EMBL/GenBank/DDBJ databases">
        <title>Sorghum-associated microbial communities from plants grown in Nebraska, USA.</title>
        <authorList>
            <person name="Schachtman D."/>
        </authorList>
    </citation>
    <scope>NUCLEOTIDE SEQUENCE</scope>
    <source>
        <strain evidence="1">BE44</strain>
    </source>
</reference>
<accession>A0AAW8LHJ3</accession>
<organism evidence="1 2">
    <name type="scientific">Acinetobacter lwoffii</name>
    <dbReference type="NCBI Taxonomy" id="28090"/>
    <lineage>
        <taxon>Bacteria</taxon>
        <taxon>Pseudomonadati</taxon>
        <taxon>Pseudomonadota</taxon>
        <taxon>Gammaproteobacteria</taxon>
        <taxon>Moraxellales</taxon>
        <taxon>Moraxellaceae</taxon>
        <taxon>Acinetobacter</taxon>
    </lineage>
</organism>
<sequence>MQSNYFQQLTQDLKQQGTGTPQLILDLAQYRHNLEVMQSKLPEQLQPRLVVKSLVSIPLLKLASEKLNTQRFMVFHLPHLAEIMEAFSQADILLGKPMPIQA</sequence>
<evidence type="ECO:0000313" key="1">
    <source>
        <dbReference type="EMBL" id="MDR6629270.1"/>
    </source>
</evidence>
<name>A0AAW8LHJ3_ACILW</name>
<gene>
    <name evidence="1" type="ORF">J2X86_001308</name>
</gene>
<dbReference type="Proteomes" id="UP001262767">
    <property type="component" value="Unassembled WGS sequence"/>
</dbReference>
<dbReference type="InterPro" id="IPR029066">
    <property type="entry name" value="PLP-binding_barrel"/>
</dbReference>
<proteinExistence type="predicted"/>
<evidence type="ECO:0000313" key="2">
    <source>
        <dbReference type="Proteomes" id="UP001262767"/>
    </source>
</evidence>
<dbReference type="AlphaFoldDB" id="A0AAW8LHJ3"/>
<comment type="caution">
    <text evidence="1">The sequence shown here is derived from an EMBL/GenBank/DDBJ whole genome shotgun (WGS) entry which is preliminary data.</text>
</comment>
<dbReference type="EMBL" id="JAVDSC010000004">
    <property type="protein sequence ID" value="MDR6629270.1"/>
    <property type="molecule type" value="Genomic_DNA"/>
</dbReference>